<dbReference type="GO" id="GO:0006699">
    <property type="term" value="P:bile acid biosynthetic process"/>
    <property type="evidence" value="ECO:0007669"/>
    <property type="project" value="Ensembl"/>
</dbReference>
<evidence type="ECO:0000313" key="20">
    <source>
        <dbReference type="Ensembl" id="ENSBIXP00005010925.1"/>
    </source>
</evidence>
<evidence type="ECO:0000256" key="16">
    <source>
        <dbReference type="ARBA" id="ARBA00041297"/>
    </source>
</evidence>
<dbReference type="GO" id="GO:0005789">
    <property type="term" value="C:endoplasmic reticulum membrane"/>
    <property type="evidence" value="ECO:0007669"/>
    <property type="project" value="Ensembl"/>
</dbReference>
<organism evidence="20 21">
    <name type="scientific">Bos indicus x Bos taurus</name>
    <name type="common">Hybrid cattle</name>
    <dbReference type="NCBI Taxonomy" id="30522"/>
    <lineage>
        <taxon>Eukaryota</taxon>
        <taxon>Metazoa</taxon>
        <taxon>Chordata</taxon>
        <taxon>Craniata</taxon>
        <taxon>Vertebrata</taxon>
        <taxon>Euteleostomi</taxon>
        <taxon>Mammalia</taxon>
        <taxon>Eutheria</taxon>
        <taxon>Laurasiatheria</taxon>
        <taxon>Artiodactyla</taxon>
        <taxon>Ruminantia</taxon>
        <taxon>Pecora</taxon>
        <taxon>Bovidae</taxon>
        <taxon>Bovinae</taxon>
        <taxon>Bos</taxon>
    </lineage>
</organism>
<dbReference type="GO" id="GO:0070251">
    <property type="term" value="F:pristanate-CoA ligase activity"/>
    <property type="evidence" value="ECO:0007669"/>
    <property type="project" value="Ensembl"/>
</dbReference>
<accession>A0A4W2FY32</accession>
<dbReference type="GO" id="GO:0004467">
    <property type="term" value="F:long-chain fatty acid-CoA ligase activity"/>
    <property type="evidence" value="ECO:0007669"/>
    <property type="project" value="UniProtKB-EC"/>
</dbReference>
<evidence type="ECO:0000256" key="14">
    <source>
        <dbReference type="ARBA" id="ARBA00026121"/>
    </source>
</evidence>
<keyword evidence="6 18" id="KW-0812">Transmembrane</keyword>
<dbReference type="GO" id="GO:0097089">
    <property type="term" value="P:methyl-branched fatty acid metabolic process"/>
    <property type="evidence" value="ECO:0007669"/>
    <property type="project" value="Ensembl"/>
</dbReference>
<feature type="transmembrane region" description="Helical" evidence="18">
    <location>
        <begin position="6"/>
        <end position="27"/>
    </location>
</feature>
<feature type="transmembrane region" description="Helical" evidence="18">
    <location>
        <begin position="118"/>
        <end position="138"/>
    </location>
</feature>
<feature type="domain" description="AMP-dependent synthetase/ligase" evidence="19">
    <location>
        <begin position="61"/>
        <end position="410"/>
    </location>
</feature>
<dbReference type="GO" id="GO:0005778">
    <property type="term" value="C:peroxisomal membrane"/>
    <property type="evidence" value="ECO:0007669"/>
    <property type="project" value="Ensembl"/>
</dbReference>
<dbReference type="GO" id="GO:0050197">
    <property type="term" value="F:phytanate-CoA ligase activity"/>
    <property type="evidence" value="ECO:0007669"/>
    <property type="project" value="Ensembl"/>
</dbReference>
<dbReference type="PANTHER" id="PTHR43107">
    <property type="entry name" value="LONG-CHAIN FATTY ACID TRANSPORT PROTEIN"/>
    <property type="match status" value="1"/>
</dbReference>
<dbReference type="GO" id="GO:0019899">
    <property type="term" value="F:enzyme binding"/>
    <property type="evidence" value="ECO:0007669"/>
    <property type="project" value="Ensembl"/>
</dbReference>
<evidence type="ECO:0000256" key="5">
    <source>
        <dbReference type="ARBA" id="ARBA00022598"/>
    </source>
</evidence>
<reference evidence="20 21" key="1">
    <citation type="submission" date="2018-11" db="EMBL/GenBank/DDBJ databases">
        <title>Haplotype-resolved cattle genomes.</title>
        <authorList>
            <person name="Low W.Y."/>
            <person name="Tearle R."/>
            <person name="Bickhart D.M."/>
            <person name="Rosen B.D."/>
            <person name="Koren S."/>
            <person name="Rhie A."/>
            <person name="Hiendleder S."/>
            <person name="Phillippy A.M."/>
            <person name="Smith T.P.L."/>
            <person name="Williams J.L."/>
        </authorList>
    </citation>
    <scope>NUCLEOTIDE SEQUENCE [LARGE SCALE GENOMIC DNA]</scope>
</reference>
<keyword evidence="5" id="KW-0436">Ligase</keyword>
<dbReference type="InterPro" id="IPR020845">
    <property type="entry name" value="AMP-binding_CS"/>
</dbReference>
<dbReference type="InterPro" id="IPR000873">
    <property type="entry name" value="AMP-dep_synth/lig_dom"/>
</dbReference>
<comment type="subcellular location">
    <subcellularLocation>
        <location evidence="1">Cell membrane</location>
        <topology evidence="1">Multi-pass membrane protein</topology>
    </subcellularLocation>
</comment>
<sequence length="730" mass="82137">MLPVVYAVLAGLLMLPLLVNLCCPYFFQDLRYFLLVAGVAQRARSNGKRRPVRTILYAFLEKVQQTPHKPFLLFRDETFTYAQVDRRSNQVARALRDHLGLRQGDCVAIFMGNEPAYIWLWLGLIKLGCAMACLNYNIRGKSLLHCFQCSGAKVLLVSPELQAAVEEVLPSLKKDDVAVYYVSRTSNTDGVNSFLDKVDEVSSEPVPESWRSEVTFSTPALYIYTSGTTGLPKAAKINHQRIWYGIGLAIASKVTQDDVIYSPLPLYHSAALLIGLHGCMVTGATLVLRTKFSASQFWDDCRKYNITVIQYIGELLRYLCNCPEKPNDRDHKVRLAMGNGLRADVWREFVRRFGDIHINEFYASTEGNIGFMNYTRKIGAVGRVNYLQKKVINYELIKYDVEKDEPIRDGNGYCIKVPKGEPGLLVCKITQLTPFSGYAGGMSQTEKKKLTDVFKKGDLYFNTGDLLMIDHENFIYFHDRVGDTFRWKGENVATTEVADTVGLVDFVEEVNVYGVSVPGHEGRIGMASIKMKADHEFDGRKLFKHVVDYLPSYARPRFLRIQLVGLHEDCKETAKRKDVSQDHCNPVQGEAGCLANPGFLVGMGTVSPGAQSTMLSCGYTADGAFHYDGQFPFVQISYIYEAVSSMRVESSSILLIIMYLVPHTWEAIIICAFFNQATLINIWFHMQAYIYIYIYIWGGVGRCVGGREDELNRLSESSSSGTAVSLKLEH</sequence>
<keyword evidence="9 18" id="KW-1133">Transmembrane helix</keyword>
<keyword evidence="10" id="KW-0445">Lipid transport</keyword>
<evidence type="ECO:0000256" key="2">
    <source>
        <dbReference type="ARBA" id="ARBA00006432"/>
    </source>
</evidence>
<name>A0A4W2FY32_BOBOX</name>
<dbReference type="InterPro" id="IPR042099">
    <property type="entry name" value="ANL_N_sf"/>
</dbReference>
<dbReference type="GO" id="GO:0005324">
    <property type="term" value="F:long-chain fatty acid transmembrane transporter activity"/>
    <property type="evidence" value="ECO:0007669"/>
    <property type="project" value="Ensembl"/>
</dbReference>
<dbReference type="Proteomes" id="UP000429181">
    <property type="component" value="Chromosome 10"/>
</dbReference>
<evidence type="ECO:0000256" key="9">
    <source>
        <dbReference type="ARBA" id="ARBA00022989"/>
    </source>
</evidence>
<dbReference type="FunFam" id="3.30.300.30:FF:000002">
    <property type="entry name" value="Long-chain fatty acid transport protein 1"/>
    <property type="match status" value="1"/>
</dbReference>
<dbReference type="GO" id="GO:0005886">
    <property type="term" value="C:plasma membrane"/>
    <property type="evidence" value="ECO:0007669"/>
    <property type="project" value="UniProtKB-SubCell"/>
</dbReference>
<dbReference type="EC" id="6.2.1.3" evidence="14"/>
<comment type="similarity">
    <text evidence="2">Belongs to the ATP-dependent AMP-binding enzyme family.</text>
</comment>
<keyword evidence="11" id="KW-0443">Lipid metabolism</keyword>
<evidence type="ECO:0000256" key="6">
    <source>
        <dbReference type="ARBA" id="ARBA00022692"/>
    </source>
</evidence>
<comment type="catalytic activity">
    <reaction evidence="17">
        <text>tetracosanoate + ATP + CoA = tetracosanoyl-CoA + AMP + diphosphate</text>
        <dbReference type="Rhea" id="RHEA:33639"/>
        <dbReference type="ChEBI" id="CHEBI:30616"/>
        <dbReference type="ChEBI" id="CHEBI:31014"/>
        <dbReference type="ChEBI" id="CHEBI:33019"/>
        <dbReference type="ChEBI" id="CHEBI:57287"/>
        <dbReference type="ChEBI" id="CHEBI:65052"/>
        <dbReference type="ChEBI" id="CHEBI:456215"/>
    </reaction>
    <physiologicalReaction direction="left-to-right" evidence="17">
        <dbReference type="Rhea" id="RHEA:33640"/>
    </physiologicalReaction>
</comment>
<dbReference type="CDD" id="cd05938">
    <property type="entry name" value="hsFATP2a_ACSVL_like"/>
    <property type="match status" value="1"/>
</dbReference>
<evidence type="ECO:0000256" key="3">
    <source>
        <dbReference type="ARBA" id="ARBA00022448"/>
    </source>
</evidence>
<dbReference type="SUPFAM" id="SSF56801">
    <property type="entry name" value="Acetyl-CoA synthetase-like"/>
    <property type="match status" value="1"/>
</dbReference>
<evidence type="ECO:0000256" key="7">
    <source>
        <dbReference type="ARBA" id="ARBA00022741"/>
    </source>
</evidence>
<evidence type="ECO:0000256" key="18">
    <source>
        <dbReference type="SAM" id="Phobius"/>
    </source>
</evidence>
<feature type="transmembrane region" description="Helical" evidence="18">
    <location>
        <begin position="653"/>
        <end position="676"/>
    </location>
</feature>
<gene>
    <name evidence="20" type="primary">SLC27A2</name>
</gene>
<dbReference type="PANTHER" id="PTHR43107:SF4">
    <property type="entry name" value="LONG-CHAIN FATTY ACID TRANSPORT PROTEIN 2"/>
    <property type="match status" value="1"/>
</dbReference>
<comment type="catalytic activity">
    <reaction evidence="13">
        <text>a long-chain fatty acid + ATP + CoA = a long-chain fatty acyl-CoA + AMP + diphosphate</text>
        <dbReference type="Rhea" id="RHEA:15421"/>
        <dbReference type="ChEBI" id="CHEBI:30616"/>
        <dbReference type="ChEBI" id="CHEBI:33019"/>
        <dbReference type="ChEBI" id="CHEBI:57287"/>
        <dbReference type="ChEBI" id="CHEBI:57560"/>
        <dbReference type="ChEBI" id="CHEBI:83139"/>
        <dbReference type="ChEBI" id="CHEBI:456215"/>
        <dbReference type="EC" id="6.2.1.3"/>
    </reaction>
    <physiologicalReaction direction="left-to-right" evidence="13">
        <dbReference type="Rhea" id="RHEA:15422"/>
    </physiologicalReaction>
</comment>
<dbReference type="Ensembl" id="ENSBIXT00005019551.1">
    <property type="protein sequence ID" value="ENSBIXP00005010925.1"/>
    <property type="gene ID" value="ENSBIXG00005015472.1"/>
</dbReference>
<dbReference type="FunFam" id="3.40.50.12780:FF:000005">
    <property type="entry name" value="Solute carrier family 27 member 6"/>
    <property type="match status" value="1"/>
</dbReference>
<reference evidence="20" key="2">
    <citation type="submission" date="2025-08" db="UniProtKB">
        <authorList>
            <consortium name="Ensembl"/>
        </authorList>
    </citation>
    <scope>IDENTIFICATION</scope>
</reference>
<dbReference type="Gene3D" id="3.40.50.12780">
    <property type="entry name" value="N-terminal domain of ligase-like"/>
    <property type="match status" value="1"/>
</dbReference>
<evidence type="ECO:0000256" key="1">
    <source>
        <dbReference type="ARBA" id="ARBA00004651"/>
    </source>
</evidence>
<keyword evidence="3" id="KW-0813">Transport</keyword>
<dbReference type="GO" id="GO:0001561">
    <property type="term" value="P:fatty acid alpha-oxidation"/>
    <property type="evidence" value="ECO:0007669"/>
    <property type="project" value="Ensembl"/>
</dbReference>
<evidence type="ECO:0000256" key="8">
    <source>
        <dbReference type="ARBA" id="ARBA00022832"/>
    </source>
</evidence>
<dbReference type="GO" id="GO:0006635">
    <property type="term" value="P:fatty acid beta-oxidation"/>
    <property type="evidence" value="ECO:0007669"/>
    <property type="project" value="Ensembl"/>
</dbReference>
<evidence type="ECO:0000259" key="19">
    <source>
        <dbReference type="Pfam" id="PF00501"/>
    </source>
</evidence>
<evidence type="ECO:0000313" key="21">
    <source>
        <dbReference type="Proteomes" id="UP000429181"/>
    </source>
</evidence>
<dbReference type="GO" id="GO:0005788">
    <property type="term" value="C:endoplasmic reticulum lumen"/>
    <property type="evidence" value="ECO:0007669"/>
    <property type="project" value="Ensembl"/>
</dbReference>
<dbReference type="GO" id="GO:0042760">
    <property type="term" value="P:very long-chain fatty acid catabolic process"/>
    <property type="evidence" value="ECO:0007669"/>
    <property type="project" value="Ensembl"/>
</dbReference>
<evidence type="ECO:0000256" key="11">
    <source>
        <dbReference type="ARBA" id="ARBA00023098"/>
    </source>
</evidence>
<evidence type="ECO:0000256" key="12">
    <source>
        <dbReference type="ARBA" id="ARBA00023136"/>
    </source>
</evidence>
<protein>
    <recommendedName>
        <fullName evidence="14">long-chain-fatty-acid--CoA ligase</fullName>
        <ecNumber evidence="14">6.2.1.3</ecNumber>
    </recommendedName>
    <alternativeName>
        <fullName evidence="16">Long-chain-fatty-acid--CoA ligase</fullName>
    </alternativeName>
</protein>
<dbReference type="GO" id="GO:0044539">
    <property type="term" value="P:long-chain fatty acid import into cell"/>
    <property type="evidence" value="ECO:0007669"/>
    <property type="project" value="Ensembl"/>
</dbReference>
<comment type="catalytic activity">
    <reaction evidence="15">
        <text>a very long-chain fatty acid + ATP + CoA = a very long-chain fatty acyl-CoA + AMP + diphosphate</text>
        <dbReference type="Rhea" id="RHEA:54536"/>
        <dbReference type="ChEBI" id="CHEBI:30616"/>
        <dbReference type="ChEBI" id="CHEBI:33019"/>
        <dbReference type="ChEBI" id="CHEBI:57287"/>
        <dbReference type="ChEBI" id="CHEBI:58950"/>
        <dbReference type="ChEBI" id="CHEBI:138261"/>
        <dbReference type="ChEBI" id="CHEBI:456215"/>
    </reaction>
    <physiologicalReaction direction="left-to-right" evidence="15">
        <dbReference type="Rhea" id="RHEA:54537"/>
    </physiologicalReaction>
</comment>
<keyword evidence="4" id="KW-1003">Cell membrane</keyword>
<keyword evidence="7" id="KW-0547">Nucleotide-binding</keyword>
<proteinExistence type="inferred from homology"/>
<feature type="transmembrane region" description="Helical" evidence="18">
    <location>
        <begin position="688"/>
        <end position="705"/>
    </location>
</feature>
<dbReference type="GO" id="GO:0031957">
    <property type="term" value="F:very long-chain fatty acid-CoA ligase activity"/>
    <property type="evidence" value="ECO:0007669"/>
    <property type="project" value="Ensembl"/>
</dbReference>
<keyword evidence="12 18" id="KW-0472">Membrane</keyword>
<evidence type="ECO:0000256" key="13">
    <source>
        <dbReference type="ARBA" id="ARBA00024484"/>
    </source>
</evidence>
<keyword evidence="8" id="KW-0276">Fatty acid metabolism</keyword>
<evidence type="ECO:0000256" key="10">
    <source>
        <dbReference type="ARBA" id="ARBA00023055"/>
    </source>
</evidence>
<dbReference type="PROSITE" id="PS00455">
    <property type="entry name" value="AMP_BINDING"/>
    <property type="match status" value="1"/>
</dbReference>
<evidence type="ECO:0000256" key="15">
    <source>
        <dbReference type="ARBA" id="ARBA00036527"/>
    </source>
</evidence>
<dbReference type="GO" id="GO:0000166">
    <property type="term" value="F:nucleotide binding"/>
    <property type="evidence" value="ECO:0007669"/>
    <property type="project" value="UniProtKB-KW"/>
</dbReference>
<dbReference type="AlphaFoldDB" id="A0A4W2FY32"/>
<dbReference type="Pfam" id="PF00501">
    <property type="entry name" value="AMP-binding"/>
    <property type="match status" value="1"/>
</dbReference>
<evidence type="ECO:0000256" key="17">
    <source>
        <dbReference type="ARBA" id="ARBA00048666"/>
    </source>
</evidence>
<dbReference type="GeneTree" id="ENSGT00940000161137"/>
<evidence type="ECO:0000256" key="4">
    <source>
        <dbReference type="ARBA" id="ARBA00022475"/>
    </source>
</evidence>